<comment type="caution">
    <text evidence="1">The sequence shown here is derived from an EMBL/GenBank/DDBJ whole genome shotgun (WGS) entry which is preliminary data.</text>
</comment>
<proteinExistence type="predicted"/>
<keyword evidence="2" id="KW-1185">Reference proteome</keyword>
<organism evidence="1 2">
    <name type="scientific">Halospina denitrificans</name>
    <dbReference type="NCBI Taxonomy" id="332522"/>
    <lineage>
        <taxon>Bacteria</taxon>
        <taxon>Pseudomonadati</taxon>
        <taxon>Pseudomonadota</taxon>
        <taxon>Gammaproteobacteria</taxon>
        <taxon>Halospina</taxon>
    </lineage>
</organism>
<dbReference type="OrthoDB" id="6370236at2"/>
<reference evidence="1 2" key="1">
    <citation type="submission" date="2019-03" db="EMBL/GenBank/DDBJ databases">
        <title>Genomic Encyclopedia of Type Strains, Phase IV (KMG-IV): sequencing the most valuable type-strain genomes for metagenomic binning, comparative biology and taxonomic classification.</title>
        <authorList>
            <person name="Goeker M."/>
        </authorList>
    </citation>
    <scope>NUCLEOTIDE SEQUENCE [LARGE SCALE GENOMIC DNA]</scope>
    <source>
        <strain evidence="1 2">DSM 15505</strain>
    </source>
</reference>
<sequence length="89" mass="9708">MPTSFLEIVQLPTGEFALRRSDDENTPLVRIRFSQEAKDMLQDNDLAVAKAMITAGIEAAGTANGDIGEVDLEEEDADTMPPAYNQTVH</sequence>
<dbReference type="Proteomes" id="UP000295830">
    <property type="component" value="Unassembled WGS sequence"/>
</dbReference>
<dbReference type="RefSeq" id="WP_133736468.1">
    <property type="nucleotide sequence ID" value="NZ_SOAX01000005.1"/>
</dbReference>
<name>A0A4R7JML2_9GAMM</name>
<dbReference type="AlphaFoldDB" id="A0A4R7JML2"/>
<dbReference type="EMBL" id="SOAX01000005">
    <property type="protein sequence ID" value="TDT39292.1"/>
    <property type="molecule type" value="Genomic_DNA"/>
</dbReference>
<evidence type="ECO:0000313" key="1">
    <source>
        <dbReference type="EMBL" id="TDT39292.1"/>
    </source>
</evidence>
<accession>A0A4R7JML2</accession>
<protein>
    <submittedName>
        <fullName evidence="1">Uncharacterized protein</fullName>
    </submittedName>
</protein>
<evidence type="ECO:0000313" key="2">
    <source>
        <dbReference type="Proteomes" id="UP000295830"/>
    </source>
</evidence>
<gene>
    <name evidence="1" type="ORF">DES49_2210</name>
</gene>